<organism evidence="4">
    <name type="scientific">Myoviridae sp. ct8mY9</name>
    <dbReference type="NCBI Taxonomy" id="2827664"/>
    <lineage>
        <taxon>Viruses</taxon>
        <taxon>Duplodnaviria</taxon>
        <taxon>Heunggongvirae</taxon>
        <taxon>Uroviricota</taxon>
        <taxon>Caudoviricetes</taxon>
    </lineage>
</organism>
<feature type="coiled-coil region" evidence="1">
    <location>
        <begin position="540"/>
        <end position="567"/>
    </location>
</feature>
<dbReference type="InterPro" id="IPR005021">
    <property type="entry name" value="Terminase_largesu-like"/>
</dbReference>
<name>A0A8S5SEM3_9CAUD</name>
<dbReference type="PANTHER" id="PTHR41287:SF1">
    <property type="entry name" value="PROTEIN YMFN"/>
    <property type="match status" value="1"/>
</dbReference>
<dbReference type="EMBL" id="BK032581">
    <property type="protein sequence ID" value="DAF49368.1"/>
    <property type="molecule type" value="Genomic_DNA"/>
</dbReference>
<dbReference type="Pfam" id="PF03354">
    <property type="entry name" value="TerL_ATPase"/>
    <property type="match status" value="1"/>
</dbReference>
<keyword evidence="1" id="KW-0175">Coiled coil</keyword>
<evidence type="ECO:0000259" key="2">
    <source>
        <dbReference type="Pfam" id="PF03354"/>
    </source>
</evidence>
<dbReference type="InterPro" id="IPR027417">
    <property type="entry name" value="P-loop_NTPase"/>
</dbReference>
<dbReference type="InterPro" id="IPR046461">
    <property type="entry name" value="TerL_ATPase"/>
</dbReference>
<dbReference type="Gene3D" id="3.40.50.300">
    <property type="entry name" value="P-loop containing nucleotide triphosphate hydrolases"/>
    <property type="match status" value="1"/>
</dbReference>
<dbReference type="Pfam" id="PF20441">
    <property type="entry name" value="TerL_nuclease"/>
    <property type="match status" value="1"/>
</dbReference>
<evidence type="ECO:0000256" key="1">
    <source>
        <dbReference type="SAM" id="Coils"/>
    </source>
</evidence>
<dbReference type="InterPro" id="IPR046462">
    <property type="entry name" value="TerL_nuclease"/>
</dbReference>
<protein>
    <submittedName>
        <fullName evidence="4">Large Terminase</fullName>
    </submittedName>
</protein>
<evidence type="ECO:0000259" key="3">
    <source>
        <dbReference type="Pfam" id="PF20441"/>
    </source>
</evidence>
<reference evidence="4" key="1">
    <citation type="journal article" date="2021" name="Proc. Natl. Acad. Sci. U.S.A.">
        <title>A Catalog of Tens of Thousands of Viruses from Human Metagenomes Reveals Hidden Associations with Chronic Diseases.</title>
        <authorList>
            <person name="Tisza M.J."/>
            <person name="Buck C.B."/>
        </authorList>
    </citation>
    <scope>NUCLEOTIDE SEQUENCE</scope>
    <source>
        <strain evidence="4">Ct8mY9</strain>
    </source>
</reference>
<sequence length="571" mass="65915">MIDRVTEYAKKTVAENKMGELHILACKRHLEDLKRQGTKDFPYIWKPEYSERIIEYAETLTIGEGFEKRPVKLVGGQIFDFGCPFGWLKLNGKRRFRRSYKSMARQNGKSFENGIKGTYIAGFSGYNYGKLFTVATKKRQARIAWEEMKKFIEADRDLQELFEIKDYKSLIISNDTKCTIEALSREGGLDEGFRAIFASIDEYHQHPDAKTYKAIYNGTRALEETLISIITTRGDKLNSACFEMDQYCINILKGIVTANDFFVDIYALDEKDDIFDPKNLIKANPFLASTPQGLENLITDMQTARDMGGSELRDFMTKSLNLWVQNTEDRFTSPQKWKKCESELELKDFVGKKCYVGLDLSSGGDLTTIAIEIPLEDEEFFISTHSFMPRGRMEEHVNTDIAPYDLWEREGLITVTGGQATFKNDYKFIVKYLKDIIEKYDLEIQAIGYDPHNADGFLSDLEEFGVPLLEIKQSARFLHDGTEDMQLNIESRKIKYNKKEELLGYSVSNAKIVKNSFGEKKIDKEKKEIHKRIDPVDAMIDAHIAQMKFKEEEAIDYNKEMEDYLNSMGWN</sequence>
<proteinExistence type="predicted"/>
<evidence type="ECO:0000313" key="4">
    <source>
        <dbReference type="EMBL" id="DAF49368.1"/>
    </source>
</evidence>
<feature type="domain" description="Terminase large subunit-like ATPase" evidence="2">
    <location>
        <begin position="78"/>
        <end position="247"/>
    </location>
</feature>
<feature type="domain" description="Terminase large subunit-like endonuclease" evidence="3">
    <location>
        <begin position="256"/>
        <end position="543"/>
    </location>
</feature>
<dbReference type="GO" id="GO:0004519">
    <property type="term" value="F:endonuclease activity"/>
    <property type="evidence" value="ECO:0007669"/>
    <property type="project" value="InterPro"/>
</dbReference>
<dbReference type="PANTHER" id="PTHR41287">
    <property type="match status" value="1"/>
</dbReference>
<accession>A0A8S5SEM3</accession>